<organism evidence="7 8">
    <name type="scientific">Symbiochloris irregularis</name>
    <dbReference type="NCBI Taxonomy" id="706552"/>
    <lineage>
        <taxon>Eukaryota</taxon>
        <taxon>Viridiplantae</taxon>
        <taxon>Chlorophyta</taxon>
        <taxon>core chlorophytes</taxon>
        <taxon>Trebouxiophyceae</taxon>
        <taxon>Trebouxiales</taxon>
        <taxon>Trebouxiaceae</taxon>
        <taxon>Symbiochloris</taxon>
    </lineage>
</organism>
<sequence>MRLHTGKWLLLFLAVPAALANAALPVVRDALTDAATPAVSPWLRYLPSGVGLSQQSTGRLGKGQDPGIVFFRGSYYLVQAAGGTFLTVFRSSDLQTLMTDEQFHWELTKELVDNVEAPDIDIITDPTDGSQKLGIYISRVRPFPGFIKVVVTDDPAEGFEDKGYLKGVSGYDAHYLEHPNGNAYLFYSDFATLQIIQMSDPWTTQGSNVTISRATLPWEMEDGYPPINEAPATVISGETLNLIYSANNWASVYYLCGRLTADVNSDPMDPSSWTKDTSGPVFKSANGLLGPGSGTFFTNGLQRWWAYGCFTDPSRVERHIRAQTVSFNSNEEVVLGEPV</sequence>
<dbReference type="PANTHER" id="PTHR43817">
    <property type="entry name" value="GLYCOSYL HYDROLASE"/>
    <property type="match status" value="1"/>
</dbReference>
<evidence type="ECO:0000256" key="1">
    <source>
        <dbReference type="ARBA" id="ARBA00009865"/>
    </source>
</evidence>
<dbReference type="SUPFAM" id="SSF75005">
    <property type="entry name" value="Arabinanase/levansucrase/invertase"/>
    <property type="match status" value="1"/>
</dbReference>
<evidence type="ECO:0000256" key="5">
    <source>
        <dbReference type="RuleBase" id="RU361187"/>
    </source>
</evidence>
<evidence type="ECO:0000313" key="8">
    <source>
        <dbReference type="Proteomes" id="UP001465755"/>
    </source>
</evidence>
<dbReference type="GO" id="GO:0004553">
    <property type="term" value="F:hydrolase activity, hydrolyzing O-glycosyl compounds"/>
    <property type="evidence" value="ECO:0007669"/>
    <property type="project" value="InterPro"/>
</dbReference>
<dbReference type="Gene3D" id="2.115.10.20">
    <property type="entry name" value="Glycosyl hydrolase domain, family 43"/>
    <property type="match status" value="1"/>
</dbReference>
<name>A0AAW1PEA0_9CHLO</name>
<feature type="chain" id="PRO_5043799917" evidence="6">
    <location>
        <begin position="23"/>
        <end position="339"/>
    </location>
</feature>
<feature type="signal peptide" evidence="6">
    <location>
        <begin position="1"/>
        <end position="22"/>
    </location>
</feature>
<dbReference type="PANTHER" id="PTHR43817:SF1">
    <property type="entry name" value="HYDROLASE, FAMILY 43, PUTATIVE (AFU_ORTHOLOGUE AFUA_3G01660)-RELATED"/>
    <property type="match status" value="1"/>
</dbReference>
<evidence type="ECO:0000256" key="3">
    <source>
        <dbReference type="ARBA" id="ARBA00022801"/>
    </source>
</evidence>
<keyword evidence="4 5" id="KW-0326">Glycosidase</keyword>
<proteinExistence type="inferred from homology"/>
<comment type="caution">
    <text evidence="7">The sequence shown here is derived from an EMBL/GenBank/DDBJ whole genome shotgun (WGS) entry which is preliminary data.</text>
</comment>
<reference evidence="7 8" key="1">
    <citation type="journal article" date="2024" name="Nat. Commun.">
        <title>Phylogenomics reveals the evolutionary origins of lichenization in chlorophyte algae.</title>
        <authorList>
            <person name="Puginier C."/>
            <person name="Libourel C."/>
            <person name="Otte J."/>
            <person name="Skaloud P."/>
            <person name="Haon M."/>
            <person name="Grisel S."/>
            <person name="Petersen M."/>
            <person name="Berrin J.G."/>
            <person name="Delaux P.M."/>
            <person name="Dal Grande F."/>
            <person name="Keller J."/>
        </authorList>
    </citation>
    <scope>NUCLEOTIDE SEQUENCE [LARGE SCALE GENOMIC DNA]</scope>
    <source>
        <strain evidence="7 8">SAG 2036</strain>
    </source>
</reference>
<dbReference type="InterPro" id="IPR023296">
    <property type="entry name" value="Glyco_hydro_beta-prop_sf"/>
</dbReference>
<accession>A0AAW1PEA0</accession>
<evidence type="ECO:0000256" key="2">
    <source>
        <dbReference type="ARBA" id="ARBA00022729"/>
    </source>
</evidence>
<gene>
    <name evidence="7" type="ORF">WJX73_003672</name>
</gene>
<protein>
    <submittedName>
        <fullName evidence="7">Uncharacterized protein</fullName>
    </submittedName>
</protein>
<dbReference type="EMBL" id="JALJOQ010000034">
    <property type="protein sequence ID" value="KAK9807092.1"/>
    <property type="molecule type" value="Genomic_DNA"/>
</dbReference>
<dbReference type="Pfam" id="PF04616">
    <property type="entry name" value="Glyco_hydro_43"/>
    <property type="match status" value="1"/>
</dbReference>
<dbReference type="InterPro" id="IPR006710">
    <property type="entry name" value="Glyco_hydro_43"/>
</dbReference>
<dbReference type="Proteomes" id="UP001465755">
    <property type="component" value="Unassembled WGS sequence"/>
</dbReference>
<dbReference type="AlphaFoldDB" id="A0AAW1PEA0"/>
<keyword evidence="3 5" id="KW-0378">Hydrolase</keyword>
<dbReference type="GO" id="GO:0005975">
    <property type="term" value="P:carbohydrate metabolic process"/>
    <property type="evidence" value="ECO:0007669"/>
    <property type="project" value="InterPro"/>
</dbReference>
<keyword evidence="2 6" id="KW-0732">Signal</keyword>
<comment type="similarity">
    <text evidence="1 5">Belongs to the glycosyl hydrolase 43 family.</text>
</comment>
<evidence type="ECO:0000256" key="4">
    <source>
        <dbReference type="ARBA" id="ARBA00023295"/>
    </source>
</evidence>
<evidence type="ECO:0000313" key="7">
    <source>
        <dbReference type="EMBL" id="KAK9807092.1"/>
    </source>
</evidence>
<evidence type="ECO:0000256" key="6">
    <source>
        <dbReference type="SAM" id="SignalP"/>
    </source>
</evidence>
<keyword evidence="8" id="KW-1185">Reference proteome</keyword>